<proteinExistence type="predicted"/>
<name>A0ABQ6JQR3_9ACTN</name>
<gene>
    <name evidence="2" type="ORF">GCM10025868_44120</name>
</gene>
<keyword evidence="3" id="KW-1185">Reference proteome</keyword>
<accession>A0ABQ6JQR3</accession>
<evidence type="ECO:0000256" key="1">
    <source>
        <dbReference type="SAM" id="MobiDB-lite"/>
    </source>
</evidence>
<reference evidence="3" key="1">
    <citation type="journal article" date="2019" name="Int. J. Syst. Evol. Microbiol.">
        <title>The Global Catalogue of Microorganisms (GCM) 10K type strain sequencing project: providing services to taxonomists for standard genome sequencing and annotation.</title>
        <authorList>
            <consortium name="The Broad Institute Genomics Platform"/>
            <consortium name="The Broad Institute Genome Sequencing Center for Infectious Disease"/>
            <person name="Wu L."/>
            <person name="Ma J."/>
        </authorList>
    </citation>
    <scope>NUCLEOTIDE SEQUENCE [LARGE SCALE GENOMIC DNA]</scope>
    <source>
        <strain evidence="3">NBRC 108730</strain>
    </source>
</reference>
<dbReference type="EMBL" id="BSUZ01000001">
    <property type="protein sequence ID" value="GMA89162.1"/>
    <property type="molecule type" value="Genomic_DNA"/>
</dbReference>
<evidence type="ECO:0000313" key="3">
    <source>
        <dbReference type="Proteomes" id="UP001157017"/>
    </source>
</evidence>
<protein>
    <submittedName>
        <fullName evidence="2">Uncharacterized protein</fullName>
    </submittedName>
</protein>
<dbReference type="Proteomes" id="UP001157017">
    <property type="component" value="Unassembled WGS sequence"/>
</dbReference>
<organism evidence="2 3">
    <name type="scientific">Angustibacter aerolatus</name>
    <dbReference type="NCBI Taxonomy" id="1162965"/>
    <lineage>
        <taxon>Bacteria</taxon>
        <taxon>Bacillati</taxon>
        <taxon>Actinomycetota</taxon>
        <taxon>Actinomycetes</taxon>
        <taxon>Kineosporiales</taxon>
        <taxon>Kineosporiaceae</taxon>
    </lineage>
</organism>
<feature type="region of interest" description="Disordered" evidence="1">
    <location>
        <begin position="100"/>
        <end position="121"/>
    </location>
</feature>
<comment type="caution">
    <text evidence="2">The sequence shown here is derived from an EMBL/GenBank/DDBJ whole genome shotgun (WGS) entry which is preliminary data.</text>
</comment>
<sequence length="121" mass="12988">MKATNGTDCQTITSAATAKNDSGLISHEWPWASIPSRPSRKFTTPYWLSNIQPQITIDVSAGIAQASSRPTLTARRIPLDNRPIMSAMSVPRVMVSTTQAAQNSALRSSTCQNAVSPSTAR</sequence>
<evidence type="ECO:0000313" key="2">
    <source>
        <dbReference type="EMBL" id="GMA89162.1"/>
    </source>
</evidence>